<organism evidence="1 2">
    <name type="scientific">Actinoplanes italicus</name>
    <dbReference type="NCBI Taxonomy" id="113567"/>
    <lineage>
        <taxon>Bacteria</taxon>
        <taxon>Bacillati</taxon>
        <taxon>Actinomycetota</taxon>
        <taxon>Actinomycetes</taxon>
        <taxon>Micromonosporales</taxon>
        <taxon>Micromonosporaceae</taxon>
        <taxon>Actinoplanes</taxon>
    </lineage>
</organism>
<name>A0A2T0JSC3_9ACTN</name>
<dbReference type="EMBL" id="PVMZ01000033">
    <property type="protein sequence ID" value="PRX10522.1"/>
    <property type="molecule type" value="Genomic_DNA"/>
</dbReference>
<reference evidence="1 2" key="1">
    <citation type="submission" date="2018-03" db="EMBL/GenBank/DDBJ databases">
        <title>Genomic Encyclopedia of Archaeal and Bacterial Type Strains, Phase II (KMG-II): from individual species to whole genera.</title>
        <authorList>
            <person name="Goeker M."/>
        </authorList>
    </citation>
    <scope>NUCLEOTIDE SEQUENCE [LARGE SCALE GENOMIC DNA]</scope>
    <source>
        <strain evidence="1 2">DSM 43146</strain>
    </source>
</reference>
<dbReference type="Proteomes" id="UP000239415">
    <property type="component" value="Unassembled WGS sequence"/>
</dbReference>
<sequence>MWVIFPSFIDGEMSAPLDEFGQELREPRGRQPALSWGFRARNDLYNIRSLRIRFFQDFGSVQDQLTELSAIADTLFESLHTVQQWGAILGGQLSADPGDVLSRGTTLRIATTLHPVQSGFGGVQHSLSLGGIVGLKRHQVAEIFDRVSTGQGIPPERQLLLSARAGLFENDFRRSVIDAGTAAEVALATSISRQLKARAVSTSFIESAIINANGVAGLTALAISLGDAVPVSKNRVADRLAKVRNRAAHGGVVPSPDEAHSAYALARTLVDHACPLDIPTDQ</sequence>
<gene>
    <name evidence="1" type="ORF">CLV67_1332</name>
</gene>
<evidence type="ECO:0000313" key="2">
    <source>
        <dbReference type="Proteomes" id="UP000239415"/>
    </source>
</evidence>
<proteinExistence type="predicted"/>
<comment type="caution">
    <text evidence="1">The sequence shown here is derived from an EMBL/GenBank/DDBJ whole genome shotgun (WGS) entry which is preliminary data.</text>
</comment>
<evidence type="ECO:0000313" key="1">
    <source>
        <dbReference type="EMBL" id="PRX10522.1"/>
    </source>
</evidence>
<protein>
    <recommendedName>
        <fullName evidence="3">Apea-like HEPN domain-containing protein</fullName>
    </recommendedName>
</protein>
<accession>A0A2T0JSC3</accession>
<keyword evidence="2" id="KW-1185">Reference proteome</keyword>
<dbReference type="AlphaFoldDB" id="A0A2T0JSC3"/>
<evidence type="ECO:0008006" key="3">
    <source>
        <dbReference type="Google" id="ProtNLM"/>
    </source>
</evidence>